<proteinExistence type="predicted"/>
<comment type="caution">
    <text evidence="3">The sequence shown here is derived from an EMBL/GenBank/DDBJ whole genome shotgun (WGS) entry which is preliminary data.</text>
</comment>
<dbReference type="PROSITE" id="PS51318">
    <property type="entry name" value="TAT"/>
    <property type="match status" value="1"/>
</dbReference>
<reference evidence="3" key="2">
    <citation type="submission" date="2023-01" db="EMBL/GenBank/DDBJ databases">
        <authorList>
            <person name="Sun Q."/>
            <person name="Evtushenko L."/>
        </authorList>
    </citation>
    <scope>NUCLEOTIDE SEQUENCE</scope>
    <source>
        <strain evidence="3">VKM Ac-2007</strain>
    </source>
</reference>
<keyword evidence="4" id="KW-1185">Reference proteome</keyword>
<dbReference type="RefSeq" id="WP_271222389.1">
    <property type="nucleotide sequence ID" value="NZ_BAAAVD010000018.1"/>
</dbReference>
<evidence type="ECO:0000313" key="3">
    <source>
        <dbReference type="EMBL" id="GLK14138.1"/>
    </source>
</evidence>
<dbReference type="SUPFAM" id="SSF51445">
    <property type="entry name" value="(Trans)glycosidases"/>
    <property type="match status" value="1"/>
</dbReference>
<keyword evidence="2" id="KW-0732">Signal</keyword>
<name>A0A9W6IAG4_9ACTN</name>
<evidence type="ECO:0000313" key="4">
    <source>
        <dbReference type="Proteomes" id="UP001143474"/>
    </source>
</evidence>
<dbReference type="InterPro" id="IPR006311">
    <property type="entry name" value="TAT_signal"/>
</dbReference>
<organism evidence="3 4">
    <name type="scientific">Streptosporangium carneum</name>
    <dbReference type="NCBI Taxonomy" id="47481"/>
    <lineage>
        <taxon>Bacteria</taxon>
        <taxon>Bacillati</taxon>
        <taxon>Actinomycetota</taxon>
        <taxon>Actinomycetes</taxon>
        <taxon>Streptosporangiales</taxon>
        <taxon>Streptosporangiaceae</taxon>
        <taxon>Streptosporangium</taxon>
    </lineage>
</organism>
<evidence type="ECO:0000256" key="2">
    <source>
        <dbReference type="SAM" id="SignalP"/>
    </source>
</evidence>
<dbReference type="Proteomes" id="UP001143474">
    <property type="component" value="Unassembled WGS sequence"/>
</dbReference>
<evidence type="ECO:0000256" key="1">
    <source>
        <dbReference type="SAM" id="MobiDB-lite"/>
    </source>
</evidence>
<feature type="region of interest" description="Disordered" evidence="1">
    <location>
        <begin position="28"/>
        <end position="48"/>
    </location>
</feature>
<reference evidence="3" key="1">
    <citation type="journal article" date="2014" name="Int. J. Syst. Evol. Microbiol.">
        <title>Complete genome sequence of Corynebacterium casei LMG S-19264T (=DSM 44701T), isolated from a smear-ripened cheese.</title>
        <authorList>
            <consortium name="US DOE Joint Genome Institute (JGI-PGF)"/>
            <person name="Walter F."/>
            <person name="Albersmeier A."/>
            <person name="Kalinowski J."/>
            <person name="Ruckert C."/>
        </authorList>
    </citation>
    <scope>NUCLEOTIDE SEQUENCE</scope>
    <source>
        <strain evidence="3">VKM Ac-2007</strain>
    </source>
</reference>
<dbReference type="AlphaFoldDB" id="A0A9W6IAG4"/>
<accession>A0A9W6IAG4</accession>
<protein>
    <recommendedName>
        <fullName evidence="5">Abortive infection protein</fullName>
    </recommendedName>
</protein>
<gene>
    <name evidence="3" type="ORF">GCM10017600_75500</name>
</gene>
<dbReference type="Gene3D" id="3.20.20.80">
    <property type="entry name" value="Glycosidases"/>
    <property type="match status" value="1"/>
</dbReference>
<feature type="signal peptide" evidence="2">
    <location>
        <begin position="1"/>
        <end position="26"/>
    </location>
</feature>
<evidence type="ECO:0008006" key="5">
    <source>
        <dbReference type="Google" id="ProtNLM"/>
    </source>
</evidence>
<dbReference type="EMBL" id="BSEV01000029">
    <property type="protein sequence ID" value="GLK14138.1"/>
    <property type="molecule type" value="Genomic_DNA"/>
</dbReference>
<feature type="chain" id="PRO_5040786130" description="Abortive infection protein" evidence="2">
    <location>
        <begin position="27"/>
        <end position="362"/>
    </location>
</feature>
<sequence length="362" mass="40155">MTAAPIGRRTLLAGAAALAAATPVSLDVPRASAQGDPGPAGRTSPLRHRGVNYDTEREVWRSDFVRRDMRAVRRDLHCNAVILLGSDLGRLTEAASAAADEGLYVWFEARQFDRDAGQTLRFLTSVARAAERLRRRHPRVGISVGCELTLFMSGLVPGRDWRERAGNIGGPGSTDYNQRLNAFLGQAVGAVRPIFKGWLTYSSGVWEQVAWRDFDAVGVDLYRDRTNEATYAQSVRALRRHGKPVIITEFGCCTFRGADKAGGEGFDIVDWTADPPVVRAGHVRDERVQARYVDELLDVYEAEDVYGAFVYTFVDRDAPYSPDPRHDLDMAGFTLVKVRPSDVATGRWEPKLVFHTVARRFG</sequence>
<dbReference type="InterPro" id="IPR017853">
    <property type="entry name" value="GH"/>
</dbReference>